<keyword evidence="4" id="KW-1185">Reference proteome</keyword>
<organism evidence="3 4">
    <name type="scientific">Ancylobacter tetraedralis</name>
    <dbReference type="NCBI Taxonomy" id="217068"/>
    <lineage>
        <taxon>Bacteria</taxon>
        <taxon>Pseudomonadati</taxon>
        <taxon>Pseudomonadota</taxon>
        <taxon>Alphaproteobacteria</taxon>
        <taxon>Hyphomicrobiales</taxon>
        <taxon>Xanthobacteraceae</taxon>
        <taxon>Ancylobacter</taxon>
    </lineage>
</organism>
<dbReference type="GO" id="GO:0004049">
    <property type="term" value="F:anthranilate synthase activity"/>
    <property type="evidence" value="ECO:0007669"/>
    <property type="project" value="UniProtKB-EC"/>
</dbReference>
<dbReference type="AlphaFoldDB" id="A0A839ZBQ9"/>
<dbReference type="PRINTS" id="PR00097">
    <property type="entry name" value="ANTSNTHASEII"/>
</dbReference>
<dbReference type="PRINTS" id="PR00099">
    <property type="entry name" value="CPSGATASE"/>
</dbReference>
<dbReference type="Pfam" id="PF00117">
    <property type="entry name" value="GATase"/>
    <property type="match status" value="1"/>
</dbReference>
<dbReference type="PANTHER" id="PTHR43418">
    <property type="entry name" value="MULTIFUNCTIONAL TRYPTOPHAN BIOSYNTHESIS PROTEIN-RELATED"/>
    <property type="match status" value="1"/>
</dbReference>
<sequence>MILLIDNYDSFVFNVARYLTELGEEVQVVRNDALDLAAIERLAPDALVISPGPCSPFEAGISLAAVRAFSGRLPILGICLGHQCIGQAFGGRVVRAKEPMHGRVSRVTHRGSDLFEGLPSPFPAGRYHSLAVELDPGSPLVATAWSEDGEIMGLAHRTHPTLGVQFHPESVLTGPGYELMANFLRIAGLGKAMPALAPAPAPDDAPQLYPPLLAPAALTTPDWAKVWPARWGAET</sequence>
<protein>
    <submittedName>
        <fullName evidence="3">Anthranilate synthase component 2/para-aminobenzoate synthetase component 2</fullName>
        <ecNumber evidence="3">2.6.1.85</ecNumber>
        <ecNumber evidence="3">4.1.3.27</ecNumber>
    </submittedName>
</protein>
<dbReference type="InterPro" id="IPR029062">
    <property type="entry name" value="Class_I_gatase-like"/>
</dbReference>
<dbReference type="NCBIfam" id="TIGR00566">
    <property type="entry name" value="trpG_papA"/>
    <property type="match status" value="1"/>
</dbReference>
<keyword evidence="3" id="KW-0032">Aminotransferase</keyword>
<reference evidence="3 4" key="1">
    <citation type="submission" date="2020-08" db="EMBL/GenBank/DDBJ databases">
        <title>Genomic Encyclopedia of Type Strains, Phase IV (KMG-IV): sequencing the most valuable type-strain genomes for metagenomic binning, comparative biology and taxonomic classification.</title>
        <authorList>
            <person name="Goeker M."/>
        </authorList>
    </citation>
    <scope>NUCLEOTIDE SEQUENCE [LARGE SCALE GENOMIC DNA]</scope>
    <source>
        <strain evidence="3 4">DSM 5895</strain>
    </source>
</reference>
<evidence type="ECO:0000313" key="4">
    <source>
        <dbReference type="Proteomes" id="UP000533469"/>
    </source>
</evidence>
<dbReference type="PROSITE" id="PS51273">
    <property type="entry name" value="GATASE_TYPE_1"/>
    <property type="match status" value="1"/>
</dbReference>
<dbReference type="Proteomes" id="UP000533469">
    <property type="component" value="Unassembled WGS sequence"/>
</dbReference>
<dbReference type="EMBL" id="JACICD010000004">
    <property type="protein sequence ID" value="MBB3772136.1"/>
    <property type="molecule type" value="Genomic_DNA"/>
</dbReference>
<dbReference type="SUPFAM" id="SSF52317">
    <property type="entry name" value="Class I glutamine amidotransferase-like"/>
    <property type="match status" value="1"/>
</dbReference>
<feature type="domain" description="Glutamine amidotransferase" evidence="2">
    <location>
        <begin position="3"/>
        <end position="185"/>
    </location>
</feature>
<name>A0A839ZBQ9_9HYPH</name>
<dbReference type="InterPro" id="IPR006221">
    <property type="entry name" value="TrpG/PapA_dom"/>
</dbReference>
<dbReference type="GO" id="GO:0005829">
    <property type="term" value="C:cytosol"/>
    <property type="evidence" value="ECO:0007669"/>
    <property type="project" value="TreeGrafter"/>
</dbReference>
<dbReference type="InterPro" id="IPR017926">
    <property type="entry name" value="GATASE"/>
</dbReference>
<evidence type="ECO:0000256" key="1">
    <source>
        <dbReference type="ARBA" id="ARBA00022962"/>
    </source>
</evidence>
<dbReference type="GO" id="GO:0046820">
    <property type="term" value="F:4-amino-4-deoxychorismate synthase activity"/>
    <property type="evidence" value="ECO:0007669"/>
    <property type="project" value="UniProtKB-EC"/>
</dbReference>
<keyword evidence="1" id="KW-0315">Glutamine amidotransferase</keyword>
<dbReference type="PRINTS" id="PR00096">
    <property type="entry name" value="GATASE"/>
</dbReference>
<dbReference type="PANTHER" id="PTHR43418:SF4">
    <property type="entry name" value="MULTIFUNCTIONAL TRYPTOPHAN BIOSYNTHESIS PROTEIN"/>
    <property type="match status" value="1"/>
</dbReference>
<dbReference type="FunFam" id="3.40.50.880:FF:000003">
    <property type="entry name" value="Anthranilate synthase component II"/>
    <property type="match status" value="1"/>
</dbReference>
<gene>
    <name evidence="3" type="ORF">FHS55_002745</name>
</gene>
<evidence type="ECO:0000259" key="2">
    <source>
        <dbReference type="Pfam" id="PF00117"/>
    </source>
</evidence>
<dbReference type="EC" id="2.6.1.85" evidence="3"/>
<dbReference type="CDD" id="cd01743">
    <property type="entry name" value="GATase1_Anthranilate_Synthase"/>
    <property type="match status" value="1"/>
</dbReference>
<evidence type="ECO:0000313" key="3">
    <source>
        <dbReference type="EMBL" id="MBB3772136.1"/>
    </source>
</evidence>
<dbReference type="Gene3D" id="3.40.50.880">
    <property type="match status" value="1"/>
</dbReference>
<dbReference type="GO" id="GO:0000162">
    <property type="term" value="P:L-tryptophan biosynthetic process"/>
    <property type="evidence" value="ECO:0007669"/>
    <property type="project" value="TreeGrafter"/>
</dbReference>
<keyword evidence="3" id="KW-0808">Transferase</keyword>
<comment type="caution">
    <text evidence="3">The sequence shown here is derived from an EMBL/GenBank/DDBJ whole genome shotgun (WGS) entry which is preliminary data.</text>
</comment>
<dbReference type="EC" id="4.1.3.27" evidence="3"/>
<accession>A0A839ZBQ9</accession>
<proteinExistence type="predicted"/>
<dbReference type="InterPro" id="IPR050472">
    <property type="entry name" value="Anth_synth/Amidotransfase"/>
</dbReference>
<keyword evidence="3" id="KW-0456">Lyase</keyword>